<proteinExistence type="predicted"/>
<dbReference type="EMBL" id="BPLR01001051">
    <property type="protein sequence ID" value="GIY99490.1"/>
    <property type="molecule type" value="Genomic_DNA"/>
</dbReference>
<sequence length="67" mass="7543">MGTEVVKEIVLLGKSMVLEIDIKGLVGAYSKKLTMEELRILNKKQHSKVLRCVILLHCRNGGGYLFQ</sequence>
<dbReference type="AlphaFoldDB" id="A0AAV4XWF1"/>
<accession>A0AAV4XWF1</accession>
<gene>
    <name evidence="1" type="ORF">CEXT_41471</name>
</gene>
<organism evidence="1 2">
    <name type="scientific">Caerostris extrusa</name>
    <name type="common">Bark spider</name>
    <name type="synonym">Caerostris bankana</name>
    <dbReference type="NCBI Taxonomy" id="172846"/>
    <lineage>
        <taxon>Eukaryota</taxon>
        <taxon>Metazoa</taxon>
        <taxon>Ecdysozoa</taxon>
        <taxon>Arthropoda</taxon>
        <taxon>Chelicerata</taxon>
        <taxon>Arachnida</taxon>
        <taxon>Araneae</taxon>
        <taxon>Araneomorphae</taxon>
        <taxon>Entelegynae</taxon>
        <taxon>Araneoidea</taxon>
        <taxon>Araneidae</taxon>
        <taxon>Caerostris</taxon>
    </lineage>
</organism>
<protein>
    <submittedName>
        <fullName evidence="1">Uncharacterized protein</fullName>
    </submittedName>
</protein>
<name>A0AAV4XWF1_CAEEX</name>
<comment type="caution">
    <text evidence="1">The sequence shown here is derived from an EMBL/GenBank/DDBJ whole genome shotgun (WGS) entry which is preliminary data.</text>
</comment>
<reference evidence="1 2" key="1">
    <citation type="submission" date="2021-06" db="EMBL/GenBank/DDBJ databases">
        <title>Caerostris extrusa draft genome.</title>
        <authorList>
            <person name="Kono N."/>
            <person name="Arakawa K."/>
        </authorList>
    </citation>
    <scope>NUCLEOTIDE SEQUENCE [LARGE SCALE GENOMIC DNA]</scope>
</reference>
<dbReference type="Proteomes" id="UP001054945">
    <property type="component" value="Unassembled WGS sequence"/>
</dbReference>
<evidence type="ECO:0000313" key="2">
    <source>
        <dbReference type="Proteomes" id="UP001054945"/>
    </source>
</evidence>
<evidence type="ECO:0000313" key="1">
    <source>
        <dbReference type="EMBL" id="GIY99490.1"/>
    </source>
</evidence>
<keyword evidence="2" id="KW-1185">Reference proteome</keyword>